<sequence>MLRYDLGLVEELSFAGRTPWQTRQLLQERGKDSEAKIVALTVGCRGTNLDKIRTRSTNDSVAQQVCSIATKLTTELGLSLSQIAAAYPEVVYDARVRSGSPISVNTLSFLKHNGLTKEEWLKANEEFCQLVGADFRKFLNVSDLVWNDNSFKDLVGNRTPV</sequence>
<dbReference type="EMBL" id="MG967340">
    <property type="protein sequence ID" value="AYD61655.1"/>
    <property type="molecule type" value="Viral_cRNA"/>
</dbReference>
<evidence type="ECO:0000313" key="1">
    <source>
        <dbReference type="EMBL" id="AYD61655.1"/>
    </source>
</evidence>
<protein>
    <submittedName>
        <fullName evidence="1">Nucleocapsid</fullName>
    </submittedName>
</protein>
<reference evidence="1" key="1">
    <citation type="journal article" date="2018" name="MBio">
        <title>RNA viruses in Blechomonas (Trypanosomatidae) and evolution of Leishmaniavirus.</title>
        <authorList>
            <person name="Grybchuk D."/>
            <person name="Yurchenko V."/>
        </authorList>
    </citation>
    <scope>NUCLEOTIDE SEQUENCE</scope>
    <source>
        <strain evidence="1">OSU3</strain>
    </source>
</reference>
<keyword evidence="1" id="KW-0543">Viral nucleoprotein</keyword>
<proteinExistence type="predicted"/>
<organism evidence="1">
    <name type="scientific">Blechmonas ayalai leishbunyavirus 1</name>
    <dbReference type="NCBI Taxonomy" id="2364197"/>
    <lineage>
        <taxon>Viruses</taxon>
        <taxon>Riboviria</taxon>
        <taxon>Orthornavirae</taxon>
        <taxon>Negarnaviricota</taxon>
        <taxon>Polyploviricotina</taxon>
        <taxon>Ellioviricetes</taxon>
        <taxon>Bunyavirales</taxon>
    </lineage>
</organism>
<name>A0A386ISA7_9VIRU</name>
<accession>A0A386ISA7</accession>
<dbReference type="GO" id="GO:0019013">
    <property type="term" value="C:viral nucleocapsid"/>
    <property type="evidence" value="ECO:0007669"/>
    <property type="project" value="UniProtKB-KW"/>
</dbReference>
<keyword evidence="1" id="KW-0946">Virion</keyword>